<sequence length="255" mass="27588">MNVVVMRTERCAGEGNTVMTTHVTDRPDPARTDAGIAKASTWNVGTPQRQQEAVAAIRKVWGSREWPHPGLLSYSVHAGEDGATLLHYSQWTGEQAYQDFVREGRDTRNAEIDAAVPGIERLGLHTYELYRSGLRAEGDTRETGCVVIVDVEFDGPDAARQRDWVDSVFEALGQEESLPAGGIAAHFHVGTDGTRVLNYAEWESAEHHIAALAAPGEGVGSPSPLWERVQKYPGMTGGGVHRYTPALSMEPGGGA</sequence>
<reference evidence="2" key="1">
    <citation type="journal article" date="2019" name="Int. J. Syst. Evol. Microbiol.">
        <title>The Global Catalogue of Microorganisms (GCM) 10K type strain sequencing project: providing services to taxonomists for standard genome sequencing and annotation.</title>
        <authorList>
            <consortium name="The Broad Institute Genomics Platform"/>
            <consortium name="The Broad Institute Genome Sequencing Center for Infectious Disease"/>
            <person name="Wu L."/>
            <person name="Ma J."/>
        </authorList>
    </citation>
    <scope>NUCLEOTIDE SEQUENCE [LARGE SCALE GENOMIC DNA]</scope>
    <source>
        <strain evidence="2">JCM 4602</strain>
    </source>
</reference>
<keyword evidence="2" id="KW-1185">Reference proteome</keyword>
<dbReference type="Proteomes" id="UP000624183">
    <property type="component" value="Unassembled WGS sequence"/>
</dbReference>
<evidence type="ECO:0000313" key="1">
    <source>
        <dbReference type="EMBL" id="GGZ58558.1"/>
    </source>
</evidence>
<dbReference type="Gene3D" id="3.30.70.100">
    <property type="match status" value="2"/>
</dbReference>
<dbReference type="EMBL" id="BMUW01000006">
    <property type="protein sequence ID" value="GGZ58558.1"/>
    <property type="molecule type" value="Genomic_DNA"/>
</dbReference>
<dbReference type="InterPro" id="IPR011008">
    <property type="entry name" value="Dimeric_a/b-barrel"/>
</dbReference>
<dbReference type="SUPFAM" id="SSF54909">
    <property type="entry name" value="Dimeric alpha+beta barrel"/>
    <property type="match status" value="2"/>
</dbReference>
<keyword evidence="1" id="KW-0503">Monooxygenase</keyword>
<protein>
    <submittedName>
        <fullName evidence="1">Antibiotic biosynthesis monooxygenase</fullName>
    </submittedName>
</protein>
<proteinExistence type="predicted"/>
<dbReference type="GO" id="GO:0004497">
    <property type="term" value="F:monooxygenase activity"/>
    <property type="evidence" value="ECO:0007669"/>
    <property type="project" value="UniProtKB-KW"/>
</dbReference>
<comment type="caution">
    <text evidence="1">The sequence shown here is derived from an EMBL/GenBank/DDBJ whole genome shotgun (WGS) entry which is preliminary data.</text>
</comment>
<evidence type="ECO:0000313" key="2">
    <source>
        <dbReference type="Proteomes" id="UP000624183"/>
    </source>
</evidence>
<name>A0ABQ3BXP9_9ACTN</name>
<keyword evidence="1" id="KW-0560">Oxidoreductase</keyword>
<organism evidence="1 2">
    <name type="scientific">Streptomyces rubiginosohelvolus</name>
    <dbReference type="NCBI Taxonomy" id="67362"/>
    <lineage>
        <taxon>Bacteria</taxon>
        <taxon>Bacillati</taxon>
        <taxon>Actinomycetota</taxon>
        <taxon>Actinomycetes</taxon>
        <taxon>Kitasatosporales</taxon>
        <taxon>Streptomycetaceae</taxon>
        <taxon>Streptomyces</taxon>
    </lineage>
</organism>
<accession>A0ABQ3BXP9</accession>
<gene>
    <name evidence="1" type="ORF">GCM10010328_36530</name>
</gene>